<keyword evidence="1" id="KW-0540">Nuclease</keyword>
<proteinExistence type="predicted"/>
<evidence type="ECO:0000313" key="1">
    <source>
        <dbReference type="EMBL" id="JAG18979.1"/>
    </source>
</evidence>
<keyword evidence="1" id="KW-0378">Hydrolase</keyword>
<evidence type="ECO:0000313" key="3">
    <source>
        <dbReference type="EMBL" id="JAG55290.1"/>
    </source>
</evidence>
<name>A0A0A9XG58_LYGHE</name>
<dbReference type="EMBL" id="GBRD01009464">
    <property type="protein sequence ID" value="JAG56360.1"/>
    <property type="molecule type" value="Transcribed_RNA"/>
</dbReference>
<gene>
    <name evidence="1" type="primary">SLX4_1</name>
    <name evidence="2" type="synonym">SLX4_2</name>
    <name evidence="2" type="ORF">CM83_11159</name>
    <name evidence="1" type="ORF">CM83_11160</name>
</gene>
<organism evidence="1">
    <name type="scientific">Lygus hesperus</name>
    <name type="common">Western plant bug</name>
    <dbReference type="NCBI Taxonomy" id="30085"/>
    <lineage>
        <taxon>Eukaryota</taxon>
        <taxon>Metazoa</taxon>
        <taxon>Ecdysozoa</taxon>
        <taxon>Arthropoda</taxon>
        <taxon>Hexapoda</taxon>
        <taxon>Insecta</taxon>
        <taxon>Pterygota</taxon>
        <taxon>Neoptera</taxon>
        <taxon>Paraneoptera</taxon>
        <taxon>Hemiptera</taxon>
        <taxon>Heteroptera</taxon>
        <taxon>Panheteroptera</taxon>
        <taxon>Cimicomorpha</taxon>
        <taxon>Miridae</taxon>
        <taxon>Mirini</taxon>
        <taxon>Lygus</taxon>
    </lineage>
</organism>
<dbReference type="EMBL" id="GBHO01024624">
    <property type="protein sequence ID" value="JAG18980.1"/>
    <property type="molecule type" value="Transcribed_RNA"/>
</dbReference>
<accession>A0A0A9XG58</accession>
<evidence type="ECO:0000313" key="2">
    <source>
        <dbReference type="EMBL" id="JAG18980.1"/>
    </source>
</evidence>
<dbReference type="EMBL" id="GBRD01010534">
    <property type="protein sequence ID" value="JAG55290.1"/>
    <property type="molecule type" value="Transcribed_RNA"/>
</dbReference>
<protein>
    <submittedName>
        <fullName evidence="1">Structure-specific endonuclease subunit SLX4</fullName>
    </submittedName>
</protein>
<reference evidence="1" key="2">
    <citation type="submission" date="2014-07" db="EMBL/GenBank/DDBJ databases">
        <authorList>
            <person name="Hull J."/>
        </authorList>
    </citation>
    <scope>NUCLEOTIDE SEQUENCE</scope>
</reference>
<dbReference type="GO" id="GO:0004519">
    <property type="term" value="F:endonuclease activity"/>
    <property type="evidence" value="ECO:0007669"/>
    <property type="project" value="UniProtKB-KW"/>
</dbReference>
<dbReference type="AlphaFoldDB" id="A0A0A9XG58"/>
<reference evidence="1" key="1">
    <citation type="journal article" date="2014" name="PLoS ONE">
        <title>Transcriptome-Based Identification of ABC Transporters in the Western Tarnished Plant Bug Lygus hesperus.</title>
        <authorList>
            <person name="Hull J.J."/>
            <person name="Chaney K."/>
            <person name="Geib S.M."/>
            <person name="Fabrick J.A."/>
            <person name="Brent C.S."/>
            <person name="Walsh D."/>
            <person name="Lavine L.C."/>
        </authorList>
    </citation>
    <scope>NUCLEOTIDE SEQUENCE</scope>
</reference>
<dbReference type="EMBL" id="GBHO01024625">
    <property type="protein sequence ID" value="JAG18979.1"/>
    <property type="molecule type" value="Transcribed_RNA"/>
</dbReference>
<reference evidence="3" key="3">
    <citation type="submission" date="2014-09" db="EMBL/GenBank/DDBJ databases">
        <authorList>
            <person name="Magalhaes I.L.F."/>
            <person name="Oliveira U."/>
            <person name="Santos F.R."/>
            <person name="Vidigal T.H.D.A."/>
            <person name="Brescovit A.D."/>
            <person name="Santos A.J."/>
        </authorList>
    </citation>
    <scope>NUCLEOTIDE SEQUENCE</scope>
</reference>
<keyword evidence="1" id="KW-0255">Endonuclease</keyword>
<sequence>MTLRHRLLVAEVCEALLELHLSEETPATKADILKEMEDRGTKPEVRRVFQSKRPTMAEFNTAFRFTETFGLVRPERTSSGKYVYSLEGRLKEVMNACRGDFDDVITDFAKKPWK</sequence>